<dbReference type="Proteomes" id="UP000247459">
    <property type="component" value="Unassembled WGS sequence"/>
</dbReference>
<dbReference type="InterPro" id="IPR011047">
    <property type="entry name" value="Quinoprotein_ADH-like_sf"/>
</dbReference>
<sequence length="468" mass="51369">MPNKQIKSQTEKRKNHPYVRTLTGLTAAIIAVSGGYSAVPSQALAEKADISIYDWNSYSKLTVPELKPSWTVKVDSYTDQNESYQGQQAVAEDGKVFAFSNRKLVALDAATGKQLWTHGKDLTPSMVYDNGFLYGLTSSHKPYAVNAKTGKAVWQSGTSTWMDTRERTEALIPTADTLYVINGSTTYAFDRKTGKLRWKADEALAEGNGTAYLQESDGVVLRTFFVQGALTSVQLNAYDKKTGKKLWSEFGQGEALQIKNGLVYSVDYYTPLLQDYESDPDRKVQVNAFNLKTGTRKGSMDFTWKMSGDPPYERGQGSVLANDGKIYIEQAGKIAEYDLNTYKNGDAPTRTFQPPGGVSGELVAVVQERLIYRDSVTDSELKGVKLVNGSAVQWNGDAPVSQVSIYGKGIYRAQRNGTLLGINMLTSQPVFRVKTGADFHEATLKTGSMIIIQAEGKLIGVKLPASLK</sequence>
<evidence type="ECO:0000259" key="1">
    <source>
        <dbReference type="Pfam" id="PF13360"/>
    </source>
</evidence>
<dbReference type="GO" id="GO:0052934">
    <property type="term" value="F:alcohol dehydrogenase (cytochrome c) activity"/>
    <property type="evidence" value="ECO:0007669"/>
    <property type="project" value="UniProtKB-EC"/>
</dbReference>
<evidence type="ECO:0000313" key="2">
    <source>
        <dbReference type="EMBL" id="PYY26269.1"/>
    </source>
</evidence>
<gene>
    <name evidence="2" type="ORF">PIL02S_05659</name>
</gene>
<dbReference type="Gene3D" id="2.140.10.10">
    <property type="entry name" value="Quinoprotein alcohol dehydrogenase-like superfamily"/>
    <property type="match status" value="1"/>
</dbReference>
<protein>
    <submittedName>
        <fullName evidence="2">Serine-threonine-protein kinase afsK</fullName>
        <ecNumber evidence="2">1.1.2.8</ecNumber>
    </submittedName>
</protein>
<comment type="caution">
    <text evidence="2">The sequence shown here is derived from an EMBL/GenBank/DDBJ whole genome shotgun (WGS) entry which is preliminary data.</text>
</comment>
<organism evidence="2 3">
    <name type="scientific">Paenibacillus illinoisensis</name>
    <dbReference type="NCBI Taxonomy" id="59845"/>
    <lineage>
        <taxon>Bacteria</taxon>
        <taxon>Bacillati</taxon>
        <taxon>Bacillota</taxon>
        <taxon>Bacilli</taxon>
        <taxon>Bacillales</taxon>
        <taxon>Paenibacillaceae</taxon>
        <taxon>Paenibacillus</taxon>
    </lineage>
</organism>
<dbReference type="EMBL" id="PRLG01000029">
    <property type="protein sequence ID" value="PYY26269.1"/>
    <property type="molecule type" value="Genomic_DNA"/>
</dbReference>
<dbReference type="EC" id="1.1.2.8" evidence="2"/>
<name>A0A2W0C7B2_9BACL</name>
<dbReference type="InterPro" id="IPR002372">
    <property type="entry name" value="PQQ_rpt_dom"/>
</dbReference>
<dbReference type="Pfam" id="PF13360">
    <property type="entry name" value="PQQ_2"/>
    <property type="match status" value="1"/>
</dbReference>
<dbReference type="Gene3D" id="2.40.10.480">
    <property type="match status" value="1"/>
</dbReference>
<dbReference type="SUPFAM" id="SSF50998">
    <property type="entry name" value="Quinoprotein alcohol dehydrogenase-like"/>
    <property type="match status" value="1"/>
</dbReference>
<dbReference type="SMART" id="SM00564">
    <property type="entry name" value="PQQ"/>
    <property type="match status" value="4"/>
</dbReference>
<dbReference type="InterPro" id="IPR018391">
    <property type="entry name" value="PQQ_b-propeller_rpt"/>
</dbReference>
<proteinExistence type="predicted"/>
<reference evidence="2 3" key="1">
    <citation type="submission" date="2018-01" db="EMBL/GenBank/DDBJ databases">
        <title>Genome sequence of the PGP bacterium Paenibacillus illinoisensis E3.</title>
        <authorList>
            <person name="Rolli E."/>
            <person name="Marasco R."/>
            <person name="Bessem C."/>
            <person name="Michoud G."/>
            <person name="Gaiarsa S."/>
            <person name="Borin S."/>
            <person name="Daffonchio D."/>
        </authorList>
    </citation>
    <scope>NUCLEOTIDE SEQUENCE [LARGE SCALE GENOMIC DNA]</scope>
    <source>
        <strain evidence="2 3">E3</strain>
    </source>
</reference>
<dbReference type="GO" id="GO:0016301">
    <property type="term" value="F:kinase activity"/>
    <property type="evidence" value="ECO:0007669"/>
    <property type="project" value="UniProtKB-KW"/>
</dbReference>
<evidence type="ECO:0000313" key="3">
    <source>
        <dbReference type="Proteomes" id="UP000247459"/>
    </source>
</evidence>
<keyword evidence="2" id="KW-0418">Kinase</keyword>
<keyword evidence="2" id="KW-0560">Oxidoreductase</keyword>
<keyword evidence="2" id="KW-0808">Transferase</keyword>
<dbReference type="RefSeq" id="WP_110822292.1">
    <property type="nucleotide sequence ID" value="NZ_PRLG01000029.1"/>
</dbReference>
<dbReference type="OrthoDB" id="9794322at2"/>
<feature type="domain" description="Pyrrolo-quinoline quinone repeat" evidence="1">
    <location>
        <begin position="83"/>
        <end position="206"/>
    </location>
</feature>
<accession>A0A2W0C7B2</accession>
<dbReference type="Gene3D" id="2.130.10.10">
    <property type="entry name" value="YVTN repeat-like/Quinoprotein amine dehydrogenase"/>
    <property type="match status" value="1"/>
</dbReference>
<dbReference type="InterPro" id="IPR015943">
    <property type="entry name" value="WD40/YVTN_repeat-like_dom_sf"/>
</dbReference>
<dbReference type="PANTHER" id="PTHR34512">
    <property type="entry name" value="CELL SURFACE PROTEIN"/>
    <property type="match status" value="1"/>
</dbReference>
<dbReference type="AlphaFoldDB" id="A0A2W0C7B2"/>
<dbReference type="PANTHER" id="PTHR34512:SF30">
    <property type="entry name" value="OUTER MEMBRANE PROTEIN ASSEMBLY FACTOR BAMB"/>
    <property type="match status" value="1"/>
</dbReference>